<proteinExistence type="predicted"/>
<dbReference type="Proteomes" id="UP000735302">
    <property type="component" value="Unassembled WGS sequence"/>
</dbReference>
<organism evidence="2 3">
    <name type="scientific">Plakobranchus ocellatus</name>
    <dbReference type="NCBI Taxonomy" id="259542"/>
    <lineage>
        <taxon>Eukaryota</taxon>
        <taxon>Metazoa</taxon>
        <taxon>Spiralia</taxon>
        <taxon>Lophotrochozoa</taxon>
        <taxon>Mollusca</taxon>
        <taxon>Gastropoda</taxon>
        <taxon>Heterobranchia</taxon>
        <taxon>Euthyneura</taxon>
        <taxon>Panpulmonata</taxon>
        <taxon>Sacoglossa</taxon>
        <taxon>Placobranchoidea</taxon>
        <taxon>Plakobranchidae</taxon>
        <taxon>Plakobranchus</taxon>
    </lineage>
</organism>
<comment type="caution">
    <text evidence="2">The sequence shown here is derived from an EMBL/GenBank/DDBJ whole genome shotgun (WGS) entry which is preliminary data.</text>
</comment>
<keyword evidence="1" id="KW-0472">Membrane</keyword>
<protein>
    <submittedName>
        <fullName evidence="2">Uncharacterized protein</fullName>
    </submittedName>
</protein>
<dbReference type="EMBL" id="BLXT01002372">
    <property type="protein sequence ID" value="GFN93823.1"/>
    <property type="molecule type" value="Genomic_DNA"/>
</dbReference>
<dbReference type="AlphaFoldDB" id="A0AAV3ZEL4"/>
<accession>A0AAV3ZEL4</accession>
<name>A0AAV3ZEL4_9GAST</name>
<evidence type="ECO:0000313" key="2">
    <source>
        <dbReference type="EMBL" id="GFN93823.1"/>
    </source>
</evidence>
<keyword evidence="1" id="KW-0812">Transmembrane</keyword>
<reference evidence="2 3" key="1">
    <citation type="journal article" date="2021" name="Elife">
        <title>Chloroplast acquisition without the gene transfer in kleptoplastic sea slugs, Plakobranchus ocellatus.</title>
        <authorList>
            <person name="Maeda T."/>
            <person name="Takahashi S."/>
            <person name="Yoshida T."/>
            <person name="Shimamura S."/>
            <person name="Takaki Y."/>
            <person name="Nagai Y."/>
            <person name="Toyoda A."/>
            <person name="Suzuki Y."/>
            <person name="Arimoto A."/>
            <person name="Ishii H."/>
            <person name="Satoh N."/>
            <person name="Nishiyama T."/>
            <person name="Hasebe M."/>
            <person name="Maruyama T."/>
            <person name="Minagawa J."/>
            <person name="Obokata J."/>
            <person name="Shigenobu S."/>
        </authorList>
    </citation>
    <scope>NUCLEOTIDE SEQUENCE [LARGE SCALE GENOMIC DNA]</scope>
</reference>
<feature type="transmembrane region" description="Helical" evidence="1">
    <location>
        <begin position="32"/>
        <end position="57"/>
    </location>
</feature>
<gene>
    <name evidence="2" type="ORF">PoB_002032900</name>
</gene>
<evidence type="ECO:0000313" key="3">
    <source>
        <dbReference type="Proteomes" id="UP000735302"/>
    </source>
</evidence>
<sequence>MVSSAVYAVGISRAVTFDMTTLATSNTYNSRFFTAVLAVAIALALIAAYSNVFCLAASGCQSSVMRSQLPSLVTSMVSSPRIDFNSLWILKGDLSATIADDFELITINLSNGDEGDTFIKAGRSSAFL</sequence>
<evidence type="ECO:0000256" key="1">
    <source>
        <dbReference type="SAM" id="Phobius"/>
    </source>
</evidence>
<keyword evidence="3" id="KW-1185">Reference proteome</keyword>
<keyword evidence="1" id="KW-1133">Transmembrane helix</keyword>